<dbReference type="GO" id="GO:0016020">
    <property type="term" value="C:membrane"/>
    <property type="evidence" value="ECO:0007669"/>
    <property type="project" value="TreeGrafter"/>
</dbReference>
<dbReference type="EMBL" id="JACHIT010000001">
    <property type="protein sequence ID" value="MBB5914018.1"/>
    <property type="molecule type" value="Genomic_DNA"/>
</dbReference>
<dbReference type="SUPFAM" id="SSF53474">
    <property type="entry name" value="alpha/beta-Hydrolases"/>
    <property type="match status" value="1"/>
</dbReference>
<accession>A0A7W9PE60</accession>
<organism evidence="2 3">
    <name type="scientific">Nocardia transvalensis</name>
    <dbReference type="NCBI Taxonomy" id="37333"/>
    <lineage>
        <taxon>Bacteria</taxon>
        <taxon>Bacillati</taxon>
        <taxon>Actinomycetota</taxon>
        <taxon>Actinomycetes</taxon>
        <taxon>Mycobacteriales</taxon>
        <taxon>Nocardiaceae</taxon>
        <taxon>Nocardia</taxon>
    </lineage>
</organism>
<gene>
    <name evidence="2" type="ORF">BJY24_002885</name>
</gene>
<sequence>MARGMAEVTEPDPYYAAGQGDPLLLLHGLLLTWESWGGVLDELRRDYAVFAPTLPGHRGGPPVRRPATFTALADFVERILDERGWQTAHLAGNSLGGWLALELAARGRARSVTAIAPGGMWDADTRTAAQLVRRYRAFAPVIGVGSGRARAMARSLVIPLLSYRPASVPHRLAAAVAAAPAQCDIVDDLIEDPALPAGFTRFADITVPVTLLYCEHDRVLPPRRHTTPATTATLESRTLPAVGHVPMLEAPTLIAAEIRAATTHTESPLHT</sequence>
<dbReference type="InterPro" id="IPR000073">
    <property type="entry name" value="AB_hydrolase_1"/>
</dbReference>
<comment type="caution">
    <text evidence="2">The sequence shown here is derived from an EMBL/GenBank/DDBJ whole genome shotgun (WGS) entry which is preliminary data.</text>
</comment>
<dbReference type="PANTHER" id="PTHR43798">
    <property type="entry name" value="MONOACYLGLYCEROL LIPASE"/>
    <property type="match status" value="1"/>
</dbReference>
<name>A0A7W9PE60_9NOCA</name>
<reference evidence="2 3" key="1">
    <citation type="submission" date="2020-08" db="EMBL/GenBank/DDBJ databases">
        <title>Sequencing the genomes of 1000 actinobacteria strains.</title>
        <authorList>
            <person name="Klenk H.-P."/>
        </authorList>
    </citation>
    <scope>NUCLEOTIDE SEQUENCE [LARGE SCALE GENOMIC DNA]</scope>
    <source>
        <strain evidence="2 3">DSM 43582</strain>
    </source>
</reference>
<dbReference type="GO" id="GO:0003824">
    <property type="term" value="F:catalytic activity"/>
    <property type="evidence" value="ECO:0007669"/>
    <property type="project" value="UniProtKB-ARBA"/>
</dbReference>
<dbReference type="PANTHER" id="PTHR43798:SF33">
    <property type="entry name" value="HYDROLASE, PUTATIVE (AFU_ORTHOLOGUE AFUA_2G14860)-RELATED"/>
    <property type="match status" value="1"/>
</dbReference>
<evidence type="ECO:0000313" key="2">
    <source>
        <dbReference type="EMBL" id="MBB5914018.1"/>
    </source>
</evidence>
<dbReference type="Gene3D" id="3.40.50.1820">
    <property type="entry name" value="alpha/beta hydrolase"/>
    <property type="match status" value="1"/>
</dbReference>
<dbReference type="Proteomes" id="UP000540412">
    <property type="component" value="Unassembled WGS sequence"/>
</dbReference>
<feature type="domain" description="AB hydrolase-1" evidence="1">
    <location>
        <begin position="23"/>
        <end position="256"/>
    </location>
</feature>
<dbReference type="Pfam" id="PF12697">
    <property type="entry name" value="Abhydrolase_6"/>
    <property type="match status" value="1"/>
</dbReference>
<dbReference type="InterPro" id="IPR029058">
    <property type="entry name" value="AB_hydrolase_fold"/>
</dbReference>
<dbReference type="InterPro" id="IPR050266">
    <property type="entry name" value="AB_hydrolase_sf"/>
</dbReference>
<evidence type="ECO:0000313" key="3">
    <source>
        <dbReference type="Proteomes" id="UP000540412"/>
    </source>
</evidence>
<protein>
    <submittedName>
        <fullName evidence="2">Pimeloyl-ACP methyl ester carboxylesterase</fullName>
    </submittedName>
</protein>
<dbReference type="RefSeq" id="WP_051162830.1">
    <property type="nucleotide sequence ID" value="NZ_JACHIT010000001.1"/>
</dbReference>
<keyword evidence="3" id="KW-1185">Reference proteome</keyword>
<proteinExistence type="predicted"/>
<evidence type="ECO:0000259" key="1">
    <source>
        <dbReference type="Pfam" id="PF12697"/>
    </source>
</evidence>
<dbReference type="AlphaFoldDB" id="A0A7W9PE60"/>